<reference evidence="3 4" key="1">
    <citation type="submission" date="2018-03" db="EMBL/GenBank/DDBJ databases">
        <title>Whole genome sequencing of Histamine producing bacteria.</title>
        <authorList>
            <person name="Butler K."/>
        </authorList>
    </citation>
    <scope>NUCLEOTIDE SEQUENCE [LARGE SCALE GENOMIC DNA]</scope>
    <source>
        <strain evidence="3 4">BS2</strain>
    </source>
</reference>
<dbReference type="PANTHER" id="PTHR24094:SF15">
    <property type="entry name" value="AMP-DEPENDENT SYNTHETASE_LIGASE DOMAIN-CONTAINING PROTEIN-RELATED"/>
    <property type="match status" value="1"/>
</dbReference>
<dbReference type="InterPro" id="IPR011089">
    <property type="entry name" value="GmrSD_C"/>
</dbReference>
<dbReference type="Proteomes" id="UP000240254">
    <property type="component" value="Unassembled WGS sequence"/>
</dbReference>
<dbReference type="AlphaFoldDB" id="A0A2T3IEP2"/>
<accession>A0A2T3IEP2</accession>
<keyword evidence="3" id="KW-0255">Endonuclease</keyword>
<name>A0A2T3IEP2_9GAMM</name>
<comment type="caution">
    <text evidence="3">The sequence shown here is derived from an EMBL/GenBank/DDBJ whole genome shotgun (WGS) entry which is preliminary data.</text>
</comment>
<feature type="domain" description="GmrSD restriction endonucleases C-terminal" evidence="2">
    <location>
        <begin position="107"/>
        <end position="204"/>
    </location>
</feature>
<dbReference type="RefSeq" id="WP_065177079.1">
    <property type="nucleotide sequence ID" value="NZ_LZFA01000048.1"/>
</dbReference>
<dbReference type="PANTHER" id="PTHR24094">
    <property type="entry name" value="SECRETED PROTEIN"/>
    <property type="match status" value="1"/>
</dbReference>
<keyword evidence="3" id="KW-0378">Hydrolase</keyword>
<organism evidence="3 4">
    <name type="scientific">Photobacterium aquimaris</name>
    <dbReference type="NCBI Taxonomy" id="512643"/>
    <lineage>
        <taxon>Bacteria</taxon>
        <taxon>Pseudomonadati</taxon>
        <taxon>Pseudomonadota</taxon>
        <taxon>Gammaproteobacteria</taxon>
        <taxon>Vibrionales</taxon>
        <taxon>Vibrionaceae</taxon>
        <taxon>Photobacterium</taxon>
    </lineage>
</organism>
<keyword evidence="1" id="KW-0732">Signal</keyword>
<evidence type="ECO:0000256" key="1">
    <source>
        <dbReference type="SAM" id="SignalP"/>
    </source>
</evidence>
<feature type="signal peptide" evidence="1">
    <location>
        <begin position="1"/>
        <end position="21"/>
    </location>
</feature>
<evidence type="ECO:0000313" key="4">
    <source>
        <dbReference type="Proteomes" id="UP000240254"/>
    </source>
</evidence>
<proteinExistence type="predicted"/>
<dbReference type="GO" id="GO:0004519">
    <property type="term" value="F:endonuclease activity"/>
    <property type="evidence" value="ECO:0007669"/>
    <property type="project" value="UniProtKB-KW"/>
</dbReference>
<dbReference type="OrthoDB" id="5196645at2"/>
<dbReference type="EMBL" id="PYMK01000034">
    <property type="protein sequence ID" value="PSU23051.1"/>
    <property type="molecule type" value="Genomic_DNA"/>
</dbReference>
<evidence type="ECO:0000313" key="3">
    <source>
        <dbReference type="EMBL" id="PSU23051.1"/>
    </source>
</evidence>
<gene>
    <name evidence="3" type="ORF">CTM88_20005</name>
</gene>
<protein>
    <submittedName>
        <fullName evidence="3">HNH endonuclease</fullName>
    </submittedName>
</protein>
<feature type="chain" id="PRO_5015585315" evidence="1">
    <location>
        <begin position="22"/>
        <end position="239"/>
    </location>
</feature>
<dbReference type="Pfam" id="PF07510">
    <property type="entry name" value="GmrSD_C"/>
    <property type="match status" value="1"/>
</dbReference>
<keyword evidence="3" id="KW-0540">Nuclease</keyword>
<sequence>MRNAIALSALMVMCIPTTANASIVKKSKSGICHSTESSYYSRTKNFTSFSDLQSCLDSGGRLPKGFKAPSSSKQNSTMVGSKYKRSYFGHGWADVDRDCQDSRVETLIAQSVGPIRYKSSRQCKVESGRWVSSFTGQTIYSASKIDIDHVVPLKFAWERGAGDWPQSKREKFANDPANLLSVEASLNRQKGAKGLSQWLPPSNQCQYILRFTRVMKTYGVMLRSNEKRDYSKLRDRYCG</sequence>
<evidence type="ECO:0000259" key="2">
    <source>
        <dbReference type="Pfam" id="PF07510"/>
    </source>
</evidence>